<accession>A0AAU8P8R8</accession>
<sequence>MAFIHVYMNNPTAGGTDGVLVSEGTEANPITVGPLNATENEESAPIKLALRCETGYKTSGTVTVQPVGTKADKWALAPDVAGAPGTWQAYGAALTIEDVISDTNYVFWAKARATSDEPPQNDTSVDIQVQAMIVAA</sequence>
<reference evidence="2" key="1">
    <citation type="submission" date="2011-05" db="EMBL/GenBank/DDBJ databases">
        <title>Complete sequence of Desulfotomaculum kuznetsovii DSM 6115.</title>
        <authorList>
            <person name="Lucas S."/>
            <person name="Han J."/>
            <person name="Lapidus A."/>
            <person name="Cheng J.-F."/>
            <person name="Goodwin L."/>
            <person name="Pitluck S."/>
            <person name="Peters L."/>
            <person name="Mikhailova N."/>
            <person name="Lu M."/>
            <person name="Saunders E."/>
            <person name="Han C."/>
            <person name="Tapia R."/>
            <person name="Land M."/>
            <person name="Hauser L."/>
            <person name="Kyrpides N."/>
            <person name="Ivanova N."/>
            <person name="Pagani I."/>
            <person name="Nazina T."/>
            <person name="Ivanova A."/>
            <person name="Parshina S."/>
            <person name="Kuever J."/>
            <person name="Muyzer G."/>
            <person name="Plugge C."/>
            <person name="Stams A."/>
            <person name="Woyke T."/>
        </authorList>
    </citation>
    <scope>NUCLEOTIDE SEQUENCE [LARGE SCALE GENOMIC DNA]</scope>
    <source>
        <strain evidence="2">DSM 6115 / VKM B-1805 / 17</strain>
    </source>
</reference>
<proteinExistence type="predicted"/>
<dbReference type="Proteomes" id="UP000009229">
    <property type="component" value="Chromosome"/>
</dbReference>
<evidence type="ECO:0000313" key="2">
    <source>
        <dbReference type="Proteomes" id="UP000009229"/>
    </source>
</evidence>
<name>A0AAU8P8R8_DESK7</name>
<dbReference type="RefSeq" id="WP_013822199.1">
    <property type="nucleotide sequence ID" value="NC_015573.1"/>
</dbReference>
<gene>
    <name evidence="1" type="ordered locus">Desku_1097</name>
</gene>
<keyword evidence="2" id="KW-1185">Reference proteome</keyword>
<protein>
    <submittedName>
        <fullName evidence="1">Uncharacterized protein</fullName>
    </submittedName>
</protein>
<dbReference type="AlphaFoldDB" id="A0AAU8P8R8"/>
<dbReference type="EMBL" id="CP002770">
    <property type="protein sequence ID" value="AEG14684.1"/>
    <property type="molecule type" value="Genomic_DNA"/>
</dbReference>
<dbReference type="KEGG" id="dku:Desku_1097"/>
<evidence type="ECO:0000313" key="1">
    <source>
        <dbReference type="EMBL" id="AEG14684.1"/>
    </source>
</evidence>
<organism evidence="1 2">
    <name type="scientific">Desulfofundulus kuznetsovii (strain DSM 6115 / VKM B-1805 / 17)</name>
    <name type="common">Desulfotomaculum kuznetsovii</name>
    <dbReference type="NCBI Taxonomy" id="760568"/>
    <lineage>
        <taxon>Bacteria</taxon>
        <taxon>Bacillati</taxon>
        <taxon>Bacillota</taxon>
        <taxon>Clostridia</taxon>
        <taxon>Eubacteriales</taxon>
        <taxon>Peptococcaceae</taxon>
        <taxon>Desulfofundulus</taxon>
    </lineage>
</organism>